<sequence length="181" mass="19008">MADAAVRAATPDDVQEIARLHRDTWRTAYRNLLPEEVLGGLGDTTQAWAEAVEEGQVLVATEGNHLVGYCVVGQAPADEVARADGTLPADAATTGLVSILVEPRWGRRGHGGRLLATAAGTLRDKGNTRGVAWVPEADPASTGFYAKAGWESDGTVRTLDAGGRPLREIRVSGGLTLLLAD</sequence>
<dbReference type="PANTHER" id="PTHR43877">
    <property type="entry name" value="AMINOALKYLPHOSPHONATE N-ACETYLTRANSFERASE-RELATED-RELATED"/>
    <property type="match status" value="1"/>
</dbReference>
<evidence type="ECO:0000256" key="2">
    <source>
        <dbReference type="ARBA" id="ARBA00023315"/>
    </source>
</evidence>
<dbReference type="PANTHER" id="PTHR43877:SF1">
    <property type="entry name" value="ACETYLTRANSFERASE"/>
    <property type="match status" value="1"/>
</dbReference>
<evidence type="ECO:0000256" key="1">
    <source>
        <dbReference type="ARBA" id="ARBA00022679"/>
    </source>
</evidence>
<keyword evidence="5" id="KW-1185">Reference proteome</keyword>
<comment type="caution">
    <text evidence="4">The sequence shown here is derived from an EMBL/GenBank/DDBJ whole genome shotgun (WGS) entry which is preliminary data.</text>
</comment>
<dbReference type="Gene3D" id="3.40.630.30">
    <property type="match status" value="1"/>
</dbReference>
<evidence type="ECO:0000313" key="4">
    <source>
        <dbReference type="EMBL" id="GAA0230727.1"/>
    </source>
</evidence>
<dbReference type="Pfam" id="PF00583">
    <property type="entry name" value="Acetyltransf_1"/>
    <property type="match status" value="1"/>
</dbReference>
<proteinExistence type="predicted"/>
<gene>
    <name evidence="4" type="ORF">GCM10010492_31610</name>
</gene>
<feature type="domain" description="N-acetyltransferase" evidence="3">
    <location>
        <begin position="4"/>
        <end position="167"/>
    </location>
</feature>
<dbReference type="RefSeq" id="WP_343934544.1">
    <property type="nucleotide sequence ID" value="NZ_BAAABU010000005.1"/>
</dbReference>
<dbReference type="SUPFAM" id="SSF55729">
    <property type="entry name" value="Acyl-CoA N-acyltransferases (Nat)"/>
    <property type="match status" value="1"/>
</dbReference>
<evidence type="ECO:0000259" key="3">
    <source>
        <dbReference type="PROSITE" id="PS51186"/>
    </source>
</evidence>
<keyword evidence="1" id="KW-0808">Transferase</keyword>
<dbReference type="InterPro" id="IPR050832">
    <property type="entry name" value="Bact_Acetyltransf"/>
</dbReference>
<dbReference type="InterPro" id="IPR016181">
    <property type="entry name" value="Acyl_CoA_acyltransferase"/>
</dbReference>
<keyword evidence="2" id="KW-0012">Acyltransferase</keyword>
<protein>
    <submittedName>
        <fullName evidence="4">GNAT family N-acetyltransferase</fullName>
    </submittedName>
</protein>
<evidence type="ECO:0000313" key="5">
    <source>
        <dbReference type="Proteomes" id="UP001500416"/>
    </source>
</evidence>
<reference evidence="4 5" key="1">
    <citation type="journal article" date="2019" name="Int. J. Syst. Evol. Microbiol.">
        <title>The Global Catalogue of Microorganisms (GCM) 10K type strain sequencing project: providing services to taxonomists for standard genome sequencing and annotation.</title>
        <authorList>
            <consortium name="The Broad Institute Genomics Platform"/>
            <consortium name="The Broad Institute Genome Sequencing Center for Infectious Disease"/>
            <person name="Wu L."/>
            <person name="Ma J."/>
        </authorList>
    </citation>
    <scope>NUCLEOTIDE SEQUENCE [LARGE SCALE GENOMIC DNA]</scope>
    <source>
        <strain evidence="4 5">JCM 3380</strain>
    </source>
</reference>
<organism evidence="4 5">
    <name type="scientific">Saccharothrix mutabilis subsp. mutabilis</name>
    <dbReference type="NCBI Taxonomy" id="66855"/>
    <lineage>
        <taxon>Bacteria</taxon>
        <taxon>Bacillati</taxon>
        <taxon>Actinomycetota</taxon>
        <taxon>Actinomycetes</taxon>
        <taxon>Pseudonocardiales</taxon>
        <taxon>Pseudonocardiaceae</taxon>
        <taxon>Saccharothrix</taxon>
    </lineage>
</organism>
<dbReference type="EMBL" id="BAAABU010000005">
    <property type="protein sequence ID" value="GAA0230727.1"/>
    <property type="molecule type" value="Genomic_DNA"/>
</dbReference>
<accession>A0ABN0TUP6</accession>
<dbReference type="Proteomes" id="UP001500416">
    <property type="component" value="Unassembled WGS sequence"/>
</dbReference>
<dbReference type="InterPro" id="IPR000182">
    <property type="entry name" value="GNAT_dom"/>
</dbReference>
<dbReference type="PROSITE" id="PS51186">
    <property type="entry name" value="GNAT"/>
    <property type="match status" value="1"/>
</dbReference>
<name>A0ABN0TUP6_9PSEU</name>